<dbReference type="EMBL" id="JAAORB010000007">
    <property type="protein sequence ID" value="NHQ74048.1"/>
    <property type="molecule type" value="Genomic_DNA"/>
</dbReference>
<keyword evidence="3" id="KW-0029">Amino-acid transport</keyword>
<dbReference type="RefSeq" id="WP_167194490.1">
    <property type="nucleotide sequence ID" value="NZ_JAAORB010000007.1"/>
</dbReference>
<evidence type="ECO:0000256" key="1">
    <source>
        <dbReference type="ARBA" id="ARBA00010062"/>
    </source>
</evidence>
<keyword evidence="2" id="KW-0732">Signal</keyword>
<dbReference type="PANTHER" id="PTHR30483:SF6">
    <property type="entry name" value="PERIPLASMIC BINDING PROTEIN OF ABC TRANSPORTER FOR NATURAL AMINO ACIDS"/>
    <property type="match status" value="1"/>
</dbReference>
<dbReference type="Proteomes" id="UP000639775">
    <property type="component" value="Unassembled WGS sequence"/>
</dbReference>
<dbReference type="InterPro" id="IPR051010">
    <property type="entry name" value="BCAA_transport"/>
</dbReference>
<name>A0A967BC33_9RHOB</name>
<organism evidence="5 6">
    <name type="scientific">Roseovarius gahaiensis</name>
    <dbReference type="NCBI Taxonomy" id="2716691"/>
    <lineage>
        <taxon>Bacteria</taxon>
        <taxon>Pseudomonadati</taxon>
        <taxon>Pseudomonadota</taxon>
        <taxon>Alphaproteobacteria</taxon>
        <taxon>Rhodobacterales</taxon>
        <taxon>Roseobacteraceae</taxon>
        <taxon>Roseovarius</taxon>
    </lineage>
</organism>
<evidence type="ECO:0000313" key="5">
    <source>
        <dbReference type="EMBL" id="NHQ74048.1"/>
    </source>
</evidence>
<dbReference type="InterPro" id="IPR028082">
    <property type="entry name" value="Peripla_BP_I"/>
</dbReference>
<comment type="caution">
    <text evidence="5">The sequence shown here is derived from an EMBL/GenBank/DDBJ whole genome shotgun (WGS) entry which is preliminary data.</text>
</comment>
<dbReference type="GO" id="GO:0006865">
    <property type="term" value="P:amino acid transport"/>
    <property type="evidence" value="ECO:0007669"/>
    <property type="project" value="UniProtKB-KW"/>
</dbReference>
<dbReference type="Pfam" id="PF13458">
    <property type="entry name" value="Peripla_BP_6"/>
    <property type="match status" value="1"/>
</dbReference>
<dbReference type="AlphaFoldDB" id="A0A967BC33"/>
<dbReference type="Gene3D" id="3.40.50.2300">
    <property type="match status" value="2"/>
</dbReference>
<evidence type="ECO:0000259" key="4">
    <source>
        <dbReference type="Pfam" id="PF13458"/>
    </source>
</evidence>
<accession>A0A967BC33</accession>
<protein>
    <submittedName>
        <fullName evidence="5">Penicillin-binding protein activator</fullName>
    </submittedName>
</protein>
<evidence type="ECO:0000256" key="2">
    <source>
        <dbReference type="ARBA" id="ARBA00022729"/>
    </source>
</evidence>
<dbReference type="InterPro" id="IPR028081">
    <property type="entry name" value="Leu-bd"/>
</dbReference>
<keyword evidence="3" id="KW-0813">Transport</keyword>
<comment type="similarity">
    <text evidence="1">Belongs to the leucine-binding protein family.</text>
</comment>
<evidence type="ECO:0000313" key="6">
    <source>
        <dbReference type="Proteomes" id="UP000639775"/>
    </source>
</evidence>
<dbReference type="CDD" id="cd06339">
    <property type="entry name" value="PBP1_YraM_LppC_lipoprotein-like"/>
    <property type="match status" value="1"/>
</dbReference>
<dbReference type="SUPFAM" id="SSF53822">
    <property type="entry name" value="Periplasmic binding protein-like I"/>
    <property type="match status" value="1"/>
</dbReference>
<sequence length="396" mass="40560">MFAVLTSARKVPGLIAVVFSVLWLAACQPVSMSGTGGGGSGQSASGGGPVPVALLVPHGSSVPQEQKLARDLENAARLATADLSGTKIDLRVYGTAGNPAQAQTAAMNAVADGAKIIIGPLHAESANAVAVAVANDGVNVMAFSNNSTIAGGNLFILGQTFSDTADRLAEYAVRQGKSRVLTVYSDNLSGRLGKQAIEQALMQNGATAAGSVGYQFSQDGVVKVIPQIKSTAEQNGADAIFLTANTAGALPLFSQMLPEAGLRPDTIQYMGLSRWDTPPQTLELPGVQGGWFTMPNPQRSAQFRGRFEAAYGSQPHALAGLAYDGIAAVGALTKSGRSDALSRAALTQSAGFQGVNGVFRFGPDNTTDRGLAVATVRNNQVVVIDPAPQGFGGAGF</sequence>
<evidence type="ECO:0000256" key="3">
    <source>
        <dbReference type="ARBA" id="ARBA00022970"/>
    </source>
</evidence>
<gene>
    <name evidence="5" type="ORF">HAT86_06150</name>
</gene>
<keyword evidence="6" id="KW-1185">Reference proteome</keyword>
<proteinExistence type="inferred from homology"/>
<reference evidence="5" key="1">
    <citation type="submission" date="2020-03" db="EMBL/GenBank/DDBJ databases">
        <title>Roseovarius gahaiensis sp. nov., isolated from Gahai Saline Lake, China.</title>
        <authorList>
            <person name="Sun X."/>
        </authorList>
    </citation>
    <scope>NUCLEOTIDE SEQUENCE</scope>
    <source>
        <strain evidence="5">GH877</strain>
    </source>
</reference>
<dbReference type="PANTHER" id="PTHR30483">
    <property type="entry name" value="LEUCINE-SPECIFIC-BINDING PROTEIN"/>
    <property type="match status" value="1"/>
</dbReference>
<feature type="domain" description="Leucine-binding protein" evidence="4">
    <location>
        <begin position="50"/>
        <end position="378"/>
    </location>
</feature>